<gene>
    <name evidence="4" type="ORF">QVD17_03194</name>
</gene>
<organism evidence="4 5">
    <name type="scientific">Tagetes erecta</name>
    <name type="common">African marigold</name>
    <dbReference type="NCBI Taxonomy" id="13708"/>
    <lineage>
        <taxon>Eukaryota</taxon>
        <taxon>Viridiplantae</taxon>
        <taxon>Streptophyta</taxon>
        <taxon>Embryophyta</taxon>
        <taxon>Tracheophyta</taxon>
        <taxon>Spermatophyta</taxon>
        <taxon>Magnoliopsida</taxon>
        <taxon>eudicotyledons</taxon>
        <taxon>Gunneridae</taxon>
        <taxon>Pentapetalae</taxon>
        <taxon>asterids</taxon>
        <taxon>campanulids</taxon>
        <taxon>Asterales</taxon>
        <taxon>Asteraceae</taxon>
        <taxon>Asteroideae</taxon>
        <taxon>Heliantheae alliance</taxon>
        <taxon>Tageteae</taxon>
        <taxon>Tagetes</taxon>
    </lineage>
</organism>
<dbReference type="Pfam" id="PF02458">
    <property type="entry name" value="Transferase"/>
    <property type="match status" value="1"/>
</dbReference>
<name>A0AAD8P8G4_TARER</name>
<dbReference type="AlphaFoldDB" id="A0AAD8P8G4"/>
<dbReference type="PANTHER" id="PTHR31623:SF80">
    <property type="entry name" value="DEACETYLVINDOLINE O-ACETYLTRANSFERASE"/>
    <property type="match status" value="1"/>
</dbReference>
<evidence type="ECO:0000256" key="3">
    <source>
        <dbReference type="ARBA" id="ARBA00023315"/>
    </source>
</evidence>
<comment type="similarity">
    <text evidence="1">Belongs to the plant acyltransferase family.</text>
</comment>
<evidence type="ECO:0000256" key="2">
    <source>
        <dbReference type="ARBA" id="ARBA00022679"/>
    </source>
</evidence>
<dbReference type="InterPro" id="IPR023213">
    <property type="entry name" value="CAT-like_dom_sf"/>
</dbReference>
<dbReference type="GO" id="GO:0016746">
    <property type="term" value="F:acyltransferase activity"/>
    <property type="evidence" value="ECO:0007669"/>
    <property type="project" value="UniProtKB-KW"/>
</dbReference>
<keyword evidence="3" id="KW-0012">Acyltransferase</keyword>
<evidence type="ECO:0000313" key="5">
    <source>
        <dbReference type="Proteomes" id="UP001229421"/>
    </source>
</evidence>
<evidence type="ECO:0008006" key="6">
    <source>
        <dbReference type="Google" id="ProtNLM"/>
    </source>
</evidence>
<reference evidence="4" key="1">
    <citation type="journal article" date="2023" name="bioRxiv">
        <title>Improved chromosome-level genome assembly for marigold (Tagetes erecta).</title>
        <authorList>
            <person name="Jiang F."/>
            <person name="Yuan L."/>
            <person name="Wang S."/>
            <person name="Wang H."/>
            <person name="Xu D."/>
            <person name="Wang A."/>
            <person name="Fan W."/>
        </authorList>
    </citation>
    <scope>NUCLEOTIDE SEQUENCE</scope>
    <source>
        <strain evidence="4">WSJ</strain>
        <tissue evidence="4">Leaf</tissue>
    </source>
</reference>
<proteinExistence type="inferred from homology"/>
<keyword evidence="5" id="KW-1185">Reference proteome</keyword>
<dbReference type="EMBL" id="JAUHHV010000001">
    <property type="protein sequence ID" value="KAK1437403.1"/>
    <property type="molecule type" value="Genomic_DNA"/>
</dbReference>
<dbReference type="Proteomes" id="UP001229421">
    <property type="component" value="Unassembled WGS sequence"/>
</dbReference>
<protein>
    <recommendedName>
        <fullName evidence="6">Transferase, Chloramphenicol acetyltransferase-like domain protein</fullName>
    </recommendedName>
</protein>
<sequence length="458" mass="51640">MITSLIRFSRRHLIHTLIVSTQNIKPSFPTPSHLKTYNLSVCDQSMPNAFSPLVTFYPRASIYHSTYDQMLDLKNALSRTLTKYYPFAGRHAKIAPTFVDCNDHGAEFIEATVDSTLSDFLKNSKHEDLDQFFPFGRTWSNSSGHDRLQSDIVIPLAVKVNHFECGGLAVAVSLSHKVADAYSCVRFVSDWAKMTRACLRKETDEVRSINDPKFISFQNTSIKFSGFSLETSNDCVTRSFVFPNAKINELKVKVKAMTAGSGQPIINPTRVEVLTWLLYKCSIEANIKNNFGSFKPTSIRVATNIRDKMIEQLPENAIGNFLTGMEVQTTTEMDLKPEFLIRELRNQKKKIQSIKNVEAAFAPLLNNTSSSDLDLEELQRKFENAYLCTSVCRYPAYAINFGWGTPVKATLPGNMRKNSFLLMDTPNEDGIEVLVCLGKQDMDVIKMDPDILSIANIY</sequence>
<evidence type="ECO:0000256" key="1">
    <source>
        <dbReference type="ARBA" id="ARBA00009861"/>
    </source>
</evidence>
<dbReference type="Gene3D" id="3.30.559.10">
    <property type="entry name" value="Chloramphenicol acetyltransferase-like domain"/>
    <property type="match status" value="2"/>
</dbReference>
<accession>A0AAD8P8G4</accession>
<comment type="caution">
    <text evidence="4">The sequence shown here is derived from an EMBL/GenBank/DDBJ whole genome shotgun (WGS) entry which is preliminary data.</text>
</comment>
<evidence type="ECO:0000313" key="4">
    <source>
        <dbReference type="EMBL" id="KAK1437403.1"/>
    </source>
</evidence>
<keyword evidence="2" id="KW-0808">Transferase</keyword>
<dbReference type="PANTHER" id="PTHR31623">
    <property type="entry name" value="F21J9.9"/>
    <property type="match status" value="1"/>
</dbReference>